<organism evidence="1">
    <name type="scientific">Melanopsichium pennsylvanicum 4</name>
    <dbReference type="NCBI Taxonomy" id="1398559"/>
    <lineage>
        <taxon>Eukaryota</taxon>
        <taxon>Fungi</taxon>
        <taxon>Dikarya</taxon>
        <taxon>Basidiomycota</taxon>
        <taxon>Ustilaginomycotina</taxon>
        <taxon>Ustilaginomycetes</taxon>
        <taxon>Ustilaginales</taxon>
        <taxon>Ustilaginaceae</taxon>
        <taxon>Melanopsichium</taxon>
    </lineage>
</organism>
<proteinExistence type="predicted"/>
<dbReference type="AlphaFoldDB" id="A0A077R433"/>
<reference evidence="1" key="1">
    <citation type="journal article" date="2014" name="Genome Biol. Evol.">
        <title>Gene Loss Rather Than Gene Gain Is Associated with a Host Jump from Monocots to Dicots in the Smut Fungus Melanopsichium pennsylvanicum.</title>
        <authorList>
            <person name="Sharma R."/>
            <person name="Mishra B."/>
            <person name="Runge F."/>
            <person name="Thines M."/>
        </authorList>
    </citation>
    <scope>NUCLEOTIDE SEQUENCE</scope>
    <source>
        <strain evidence="1">4</strain>
    </source>
</reference>
<accession>A0A077R433</accession>
<dbReference type="EMBL" id="HG529513">
    <property type="protein sequence ID" value="CDI51669.1"/>
    <property type="molecule type" value="Genomic_DNA"/>
</dbReference>
<sequence>MGGCLLDRVVNPRRRQLVCTRDAVGGGYCEEDGFDAPRETRLIEGEVLQRKGTGLRKRRQMGGQGVQEALKAARVVASQEDGQRGERGVAWSADQVRRVL</sequence>
<name>A0A077R433_9BASI</name>
<evidence type="ECO:0000313" key="1">
    <source>
        <dbReference type="EMBL" id="CDI51669.1"/>
    </source>
</evidence>
<protein>
    <submittedName>
        <fullName evidence="1">Uncharacterized protein</fullName>
    </submittedName>
</protein>